<keyword evidence="2" id="KW-1185">Reference proteome</keyword>
<dbReference type="EnsemblMetazoa" id="GAUT028858-RA">
    <property type="protein sequence ID" value="GAUT028858-PA"/>
    <property type="gene ID" value="GAUT028858"/>
</dbReference>
<evidence type="ECO:0000313" key="2">
    <source>
        <dbReference type="Proteomes" id="UP000078200"/>
    </source>
</evidence>
<proteinExistence type="predicted"/>
<sequence length="142" mass="16189">MGKDAFTLRHTLTDLPLKIGLRKPQLRKAAKPKPDKAHATGLYTELKNLGSRFLFDNNSKGSITSEPISSERCTFNTTIKKENVVIYYGHKGLVSLFYANFEIFKTKGQTNEQTPSSKREHKRKFGSRCFRDVGNQIRYNCA</sequence>
<evidence type="ECO:0000313" key="1">
    <source>
        <dbReference type="EnsemblMetazoa" id="GAUT028858-PA"/>
    </source>
</evidence>
<dbReference type="VEuPathDB" id="VectorBase:GAUT028858"/>
<dbReference type="Proteomes" id="UP000078200">
    <property type="component" value="Unassembled WGS sequence"/>
</dbReference>
<protein>
    <submittedName>
        <fullName evidence="1">Uncharacterized protein</fullName>
    </submittedName>
</protein>
<dbReference type="AlphaFoldDB" id="A0A1A9V823"/>
<accession>A0A1A9V823</accession>
<organism evidence="1 2">
    <name type="scientific">Glossina austeni</name>
    <name type="common">Savannah tsetse fly</name>
    <dbReference type="NCBI Taxonomy" id="7395"/>
    <lineage>
        <taxon>Eukaryota</taxon>
        <taxon>Metazoa</taxon>
        <taxon>Ecdysozoa</taxon>
        <taxon>Arthropoda</taxon>
        <taxon>Hexapoda</taxon>
        <taxon>Insecta</taxon>
        <taxon>Pterygota</taxon>
        <taxon>Neoptera</taxon>
        <taxon>Endopterygota</taxon>
        <taxon>Diptera</taxon>
        <taxon>Brachycera</taxon>
        <taxon>Muscomorpha</taxon>
        <taxon>Hippoboscoidea</taxon>
        <taxon>Glossinidae</taxon>
        <taxon>Glossina</taxon>
    </lineage>
</organism>
<name>A0A1A9V823_GLOAU</name>
<reference evidence="1" key="1">
    <citation type="submission" date="2020-05" db="UniProtKB">
        <authorList>
            <consortium name="EnsemblMetazoa"/>
        </authorList>
    </citation>
    <scope>IDENTIFICATION</scope>
    <source>
        <strain evidence="1">TTRI</strain>
    </source>
</reference>